<dbReference type="PROSITE" id="PS00552">
    <property type="entry name" value="HTH_MERR_1"/>
    <property type="match status" value="1"/>
</dbReference>
<dbReference type="PANTHER" id="PTHR30204:SF97">
    <property type="entry name" value="MERR FAMILY REGULATORY PROTEIN"/>
    <property type="match status" value="1"/>
</dbReference>
<dbReference type="AlphaFoldDB" id="A0A1H8VI79"/>
<dbReference type="PROSITE" id="PS50937">
    <property type="entry name" value="HTH_MERR_2"/>
    <property type="match status" value="1"/>
</dbReference>
<dbReference type="STRING" id="112903.SAMN04490178_111103"/>
<feature type="domain" description="HTH merR-type" evidence="2">
    <location>
        <begin position="1"/>
        <end position="71"/>
    </location>
</feature>
<dbReference type="EMBL" id="FODY01000011">
    <property type="protein sequence ID" value="SEP15013.1"/>
    <property type="molecule type" value="Genomic_DNA"/>
</dbReference>
<evidence type="ECO:0000256" key="1">
    <source>
        <dbReference type="ARBA" id="ARBA00023125"/>
    </source>
</evidence>
<dbReference type="OrthoDB" id="9773308at2"/>
<dbReference type="SMART" id="SM00871">
    <property type="entry name" value="AraC_E_bind"/>
    <property type="match status" value="1"/>
</dbReference>
<keyword evidence="4" id="KW-1185">Reference proteome</keyword>
<dbReference type="InterPro" id="IPR009061">
    <property type="entry name" value="DNA-bd_dom_put_sf"/>
</dbReference>
<evidence type="ECO:0000259" key="2">
    <source>
        <dbReference type="PROSITE" id="PS50937"/>
    </source>
</evidence>
<dbReference type="Gene3D" id="1.10.1660.10">
    <property type="match status" value="1"/>
</dbReference>
<dbReference type="Gene3D" id="3.20.80.10">
    <property type="entry name" value="Regulatory factor, effector binding domain"/>
    <property type="match status" value="1"/>
</dbReference>
<dbReference type="InterPro" id="IPR029442">
    <property type="entry name" value="GyrI-like"/>
</dbReference>
<dbReference type="InterPro" id="IPR000551">
    <property type="entry name" value="MerR-type_HTH_dom"/>
</dbReference>
<sequence length="271" mass="30907">MLSIGEFSKICGVTTRTLRHYDSIGLLKPVHIHPDTGYRFYDVSQLRRLLLITRLKDYCFSLDEIVFLLASPDKKYLLEKITVKKKELRAKIDYYKTLEHRLTLDILHLERGVDIMSFLDEIQVTLVEVQPQPILHSRQRMSIEDYGTYIGKLFEQANLQNLPISGPPMSIYHDKEFDPADNDTEVALPVQGQNAHTRILSGGLCATATCQGPYSNLPHVYAKLTEWIGENNYVMAAPPYEQYLKGPMEAPAADTFVTQIYFPVQKAGQPE</sequence>
<organism evidence="3 4">
    <name type="scientific">Propionispora vibrioides</name>
    <dbReference type="NCBI Taxonomy" id="112903"/>
    <lineage>
        <taxon>Bacteria</taxon>
        <taxon>Bacillati</taxon>
        <taxon>Bacillota</taxon>
        <taxon>Negativicutes</taxon>
        <taxon>Selenomonadales</taxon>
        <taxon>Sporomusaceae</taxon>
        <taxon>Propionispora</taxon>
    </lineage>
</organism>
<evidence type="ECO:0000313" key="3">
    <source>
        <dbReference type="EMBL" id="SEP15013.1"/>
    </source>
</evidence>
<dbReference type="InterPro" id="IPR011256">
    <property type="entry name" value="Reg_factor_effector_dom_sf"/>
</dbReference>
<dbReference type="Proteomes" id="UP000198847">
    <property type="component" value="Unassembled WGS sequence"/>
</dbReference>
<dbReference type="InterPro" id="IPR010499">
    <property type="entry name" value="AraC_E-bd"/>
</dbReference>
<dbReference type="SMART" id="SM00422">
    <property type="entry name" value="HTH_MERR"/>
    <property type="match status" value="1"/>
</dbReference>
<proteinExistence type="predicted"/>
<protein>
    <submittedName>
        <fullName evidence="3">DNA-binding transcriptional regulator, MerR family</fullName>
    </submittedName>
</protein>
<dbReference type="GO" id="GO:0003700">
    <property type="term" value="F:DNA-binding transcription factor activity"/>
    <property type="evidence" value="ECO:0007669"/>
    <property type="project" value="InterPro"/>
</dbReference>
<dbReference type="InterPro" id="IPR047057">
    <property type="entry name" value="MerR_fam"/>
</dbReference>
<dbReference type="RefSeq" id="WP_091746943.1">
    <property type="nucleotide sequence ID" value="NZ_FODY01000011.1"/>
</dbReference>
<gene>
    <name evidence="3" type="ORF">SAMN04490178_111103</name>
</gene>
<dbReference type="SUPFAM" id="SSF46955">
    <property type="entry name" value="Putative DNA-binding domain"/>
    <property type="match status" value="1"/>
</dbReference>
<dbReference type="PANTHER" id="PTHR30204">
    <property type="entry name" value="REDOX-CYCLING DRUG-SENSING TRANSCRIPTIONAL ACTIVATOR SOXR"/>
    <property type="match status" value="1"/>
</dbReference>
<accession>A0A1H8VI79</accession>
<name>A0A1H8VI79_9FIRM</name>
<dbReference type="SUPFAM" id="SSF55136">
    <property type="entry name" value="Probable bacterial effector-binding domain"/>
    <property type="match status" value="1"/>
</dbReference>
<keyword evidence="1 3" id="KW-0238">DNA-binding</keyword>
<evidence type="ECO:0000313" key="4">
    <source>
        <dbReference type="Proteomes" id="UP000198847"/>
    </source>
</evidence>
<dbReference type="Pfam" id="PF06445">
    <property type="entry name" value="GyrI-like"/>
    <property type="match status" value="1"/>
</dbReference>
<reference evidence="3 4" key="1">
    <citation type="submission" date="2016-10" db="EMBL/GenBank/DDBJ databases">
        <authorList>
            <person name="de Groot N.N."/>
        </authorList>
    </citation>
    <scope>NUCLEOTIDE SEQUENCE [LARGE SCALE GENOMIC DNA]</scope>
    <source>
        <strain evidence="3 4">DSM 13305</strain>
    </source>
</reference>
<dbReference type="Pfam" id="PF13411">
    <property type="entry name" value="MerR_1"/>
    <property type="match status" value="1"/>
</dbReference>
<dbReference type="GO" id="GO:0003677">
    <property type="term" value="F:DNA binding"/>
    <property type="evidence" value="ECO:0007669"/>
    <property type="project" value="UniProtKB-KW"/>
</dbReference>